<dbReference type="RefSeq" id="WP_071038187.1">
    <property type="nucleotide sequence ID" value="NZ_CP017754.1"/>
</dbReference>
<proteinExistence type="predicted"/>
<feature type="repeat" description="TPR" evidence="3">
    <location>
        <begin position="40"/>
        <end position="73"/>
    </location>
</feature>
<dbReference type="Pfam" id="PF13374">
    <property type="entry name" value="TPR_10"/>
    <property type="match status" value="1"/>
</dbReference>
<keyword evidence="6" id="KW-1185">Reference proteome</keyword>
<evidence type="ECO:0000313" key="5">
    <source>
        <dbReference type="EMBL" id="AOZ06952.1"/>
    </source>
</evidence>
<dbReference type="PROSITE" id="PS50005">
    <property type="entry name" value="TPR"/>
    <property type="match status" value="1"/>
</dbReference>
<dbReference type="PROSITE" id="PS51257">
    <property type="entry name" value="PROKAR_LIPOPROTEIN"/>
    <property type="match status" value="1"/>
</dbReference>
<dbReference type="InterPro" id="IPR013360">
    <property type="entry name" value="Pilus_4_PilW"/>
</dbReference>
<keyword evidence="2 3" id="KW-0802">TPR repeat</keyword>
<sequence>MMRLLIAALLGLVMLTACQAPRPPAPEVQANSQADLKRRAIIRLQLATNYMQAGQNAVALEEAQQAIAIDPELADAYHVRALVYANMNEGALAEQSFRSALSLRGDDGDLLNNFGWFLCQQARYQEALPMLERAVAAPSASGPLKPQISLGVCRLRRGDLDGAEKSLQRALGYDRSNAAAITNLALVYYRRGEFPRAWQTVGRVNGGSAASAQSLWLGARIAHRQGDAAAQEAMIAQLRSRFPESPELAAYEQGAWDE</sequence>
<gene>
    <name evidence="5" type="ORF">BKK80_14790</name>
</gene>
<dbReference type="EMBL" id="CP017754">
    <property type="protein sequence ID" value="AOZ06952.1"/>
    <property type="molecule type" value="Genomic_DNA"/>
</dbReference>
<dbReference type="SUPFAM" id="SSF48452">
    <property type="entry name" value="TPR-like"/>
    <property type="match status" value="1"/>
</dbReference>
<dbReference type="SMART" id="SM00028">
    <property type="entry name" value="TPR"/>
    <property type="match status" value="4"/>
</dbReference>
<evidence type="ECO:0000256" key="4">
    <source>
        <dbReference type="SAM" id="SignalP"/>
    </source>
</evidence>
<dbReference type="PANTHER" id="PTHR44858">
    <property type="entry name" value="TETRATRICOPEPTIDE REPEAT PROTEIN 6"/>
    <property type="match status" value="1"/>
</dbReference>
<dbReference type="PANTHER" id="PTHR44858:SF1">
    <property type="entry name" value="UDP-N-ACETYLGLUCOSAMINE--PEPTIDE N-ACETYLGLUCOSAMINYLTRANSFERASE SPINDLY-RELATED"/>
    <property type="match status" value="1"/>
</dbReference>
<dbReference type="InterPro" id="IPR011990">
    <property type="entry name" value="TPR-like_helical_dom_sf"/>
</dbReference>
<organism evidence="5 6">
    <name type="scientific">Cupriavidus malaysiensis</name>
    <dbReference type="NCBI Taxonomy" id="367825"/>
    <lineage>
        <taxon>Bacteria</taxon>
        <taxon>Pseudomonadati</taxon>
        <taxon>Pseudomonadota</taxon>
        <taxon>Betaproteobacteria</taxon>
        <taxon>Burkholderiales</taxon>
        <taxon>Burkholderiaceae</taxon>
        <taxon>Cupriavidus</taxon>
    </lineage>
</organism>
<dbReference type="InterPro" id="IPR050498">
    <property type="entry name" value="Ycf3"/>
</dbReference>
<protein>
    <submittedName>
        <fullName evidence="5">Type IV pilus biogenesis/stability protein PilW</fullName>
    </submittedName>
</protein>
<evidence type="ECO:0000256" key="3">
    <source>
        <dbReference type="PROSITE-ProRule" id="PRU00339"/>
    </source>
</evidence>
<keyword evidence="1" id="KW-0677">Repeat</keyword>
<dbReference type="Proteomes" id="UP000177515">
    <property type="component" value="Chromosome 1"/>
</dbReference>
<dbReference type="Pfam" id="PF14559">
    <property type="entry name" value="TPR_19"/>
    <property type="match status" value="1"/>
</dbReference>
<evidence type="ECO:0000256" key="1">
    <source>
        <dbReference type="ARBA" id="ARBA00022737"/>
    </source>
</evidence>
<name>A0ABM6F6B8_9BURK</name>
<evidence type="ECO:0000256" key="2">
    <source>
        <dbReference type="ARBA" id="ARBA00022803"/>
    </source>
</evidence>
<keyword evidence="4" id="KW-0732">Signal</keyword>
<reference evidence="5 6" key="1">
    <citation type="submission" date="2016-10" db="EMBL/GenBank/DDBJ databases">
        <title>Complete genome sequences of three Cupriavidus strains isolated from various Malaysian environments.</title>
        <authorList>
            <person name="Abdullah A.A.-A."/>
            <person name="Shafie N.A.H."/>
            <person name="Lau N.S."/>
        </authorList>
    </citation>
    <scope>NUCLEOTIDE SEQUENCE [LARGE SCALE GENOMIC DNA]</scope>
    <source>
        <strain evidence="5 6">USMAA1020</strain>
    </source>
</reference>
<dbReference type="Gene3D" id="1.25.40.10">
    <property type="entry name" value="Tetratricopeptide repeat domain"/>
    <property type="match status" value="1"/>
</dbReference>
<accession>A0ABM6F6B8</accession>
<evidence type="ECO:0000313" key="6">
    <source>
        <dbReference type="Proteomes" id="UP000177515"/>
    </source>
</evidence>
<feature type="chain" id="PRO_5046059002" evidence="4">
    <location>
        <begin position="20"/>
        <end position="258"/>
    </location>
</feature>
<dbReference type="InterPro" id="IPR019734">
    <property type="entry name" value="TPR_rpt"/>
</dbReference>
<dbReference type="Pfam" id="PF13432">
    <property type="entry name" value="TPR_16"/>
    <property type="match status" value="1"/>
</dbReference>
<feature type="signal peptide" evidence="4">
    <location>
        <begin position="1"/>
        <end position="19"/>
    </location>
</feature>
<dbReference type="NCBIfam" id="TIGR02521">
    <property type="entry name" value="type_IV_pilW"/>
    <property type="match status" value="1"/>
</dbReference>